<keyword evidence="3" id="KW-0285">Flavoprotein</keyword>
<feature type="region of interest" description="Disordered" evidence="8">
    <location>
        <begin position="67"/>
        <end position="101"/>
    </location>
</feature>
<evidence type="ECO:0000256" key="3">
    <source>
        <dbReference type="ARBA" id="ARBA00022630"/>
    </source>
</evidence>
<dbReference type="Gene3D" id="3.50.50.60">
    <property type="entry name" value="FAD/NAD(P)-binding domain"/>
    <property type="match status" value="1"/>
</dbReference>
<dbReference type="RefSeq" id="WP_324275494.1">
    <property type="nucleotide sequence ID" value="NZ_CP141261.1"/>
</dbReference>
<evidence type="ECO:0000256" key="7">
    <source>
        <dbReference type="ARBA" id="ARBA00023033"/>
    </source>
</evidence>
<evidence type="ECO:0000256" key="8">
    <source>
        <dbReference type="SAM" id="MobiDB-lite"/>
    </source>
</evidence>
<organism evidence="9 10">
    <name type="scientific">Blastococcus brunescens</name>
    <dbReference type="NCBI Taxonomy" id="1564165"/>
    <lineage>
        <taxon>Bacteria</taxon>
        <taxon>Bacillati</taxon>
        <taxon>Actinomycetota</taxon>
        <taxon>Actinomycetes</taxon>
        <taxon>Geodermatophilales</taxon>
        <taxon>Geodermatophilaceae</taxon>
        <taxon>Blastococcus</taxon>
    </lineage>
</organism>
<evidence type="ECO:0000256" key="4">
    <source>
        <dbReference type="ARBA" id="ARBA00022827"/>
    </source>
</evidence>
<evidence type="ECO:0000313" key="10">
    <source>
        <dbReference type="Proteomes" id="UP001324287"/>
    </source>
</evidence>
<keyword evidence="10" id="KW-1185">Reference proteome</keyword>
<proteinExistence type="inferred from homology"/>
<dbReference type="SUPFAM" id="SSF51905">
    <property type="entry name" value="FAD/NAD(P)-binding domain"/>
    <property type="match status" value="1"/>
</dbReference>
<comment type="similarity">
    <text evidence="2">Belongs to the FAD-binding monooxygenase family.</text>
</comment>
<keyword evidence="7" id="KW-0503">Monooxygenase</keyword>
<evidence type="ECO:0000256" key="2">
    <source>
        <dbReference type="ARBA" id="ARBA00010139"/>
    </source>
</evidence>
<dbReference type="EMBL" id="CP141261">
    <property type="protein sequence ID" value="WRL64166.1"/>
    <property type="molecule type" value="Genomic_DNA"/>
</dbReference>
<dbReference type="PANTHER" id="PTHR43098:SF3">
    <property type="entry name" value="L-ORNITHINE N(5)-MONOOXYGENASE-RELATED"/>
    <property type="match status" value="1"/>
</dbReference>
<name>A0ABZ1B025_9ACTN</name>
<gene>
    <name evidence="9" type="ORF">U6N30_32170</name>
</gene>
<dbReference type="InterPro" id="IPR036188">
    <property type="entry name" value="FAD/NAD-bd_sf"/>
</dbReference>
<dbReference type="PANTHER" id="PTHR43098">
    <property type="entry name" value="L-ORNITHINE N(5)-MONOOXYGENASE-RELATED"/>
    <property type="match status" value="1"/>
</dbReference>
<dbReference type="Proteomes" id="UP001324287">
    <property type="component" value="Chromosome"/>
</dbReference>
<keyword evidence="5" id="KW-0521">NADP</keyword>
<comment type="cofactor">
    <cofactor evidence="1">
        <name>FAD</name>
        <dbReference type="ChEBI" id="CHEBI:57692"/>
    </cofactor>
</comment>
<protein>
    <submittedName>
        <fullName evidence="9">FAD-dependent oxidoreductase</fullName>
    </submittedName>
</protein>
<evidence type="ECO:0000256" key="6">
    <source>
        <dbReference type="ARBA" id="ARBA00023002"/>
    </source>
</evidence>
<dbReference type="Pfam" id="PF13450">
    <property type="entry name" value="NAD_binding_8"/>
    <property type="match status" value="1"/>
</dbReference>
<evidence type="ECO:0000256" key="5">
    <source>
        <dbReference type="ARBA" id="ARBA00022857"/>
    </source>
</evidence>
<evidence type="ECO:0000313" key="9">
    <source>
        <dbReference type="EMBL" id="WRL64166.1"/>
    </source>
</evidence>
<keyword evidence="4" id="KW-0274">FAD</keyword>
<sequence length="101" mass="10918">MSDDQRVHRHLLGVDEGEPRHVDAVVVGAGFAGVYALYRLRKLGLRVQVFEAGSDIGGTWFHNRYPGRGATSRASTTRTRSTTTCSRNGTGPSATPLSRSC</sequence>
<accession>A0ABZ1B025</accession>
<feature type="compositionally biased region" description="Low complexity" evidence="8">
    <location>
        <begin position="67"/>
        <end position="91"/>
    </location>
</feature>
<reference evidence="9 10" key="1">
    <citation type="submission" date="2023-12" db="EMBL/GenBank/DDBJ databases">
        <title>Blastococcus brunescens sp. nov., an actonobacterium isolated from sandstone collected in sahara desert.</title>
        <authorList>
            <person name="Gtari M."/>
            <person name="Ghodhbane F."/>
        </authorList>
    </citation>
    <scope>NUCLEOTIDE SEQUENCE [LARGE SCALE GENOMIC DNA]</scope>
    <source>
        <strain evidence="9 10">BMG 8361</strain>
    </source>
</reference>
<evidence type="ECO:0000256" key="1">
    <source>
        <dbReference type="ARBA" id="ARBA00001974"/>
    </source>
</evidence>
<feature type="compositionally biased region" description="Polar residues" evidence="8">
    <location>
        <begin position="92"/>
        <end position="101"/>
    </location>
</feature>
<dbReference type="InterPro" id="IPR050775">
    <property type="entry name" value="FAD-binding_Monooxygenases"/>
</dbReference>
<keyword evidence="6" id="KW-0560">Oxidoreductase</keyword>